<dbReference type="AlphaFoldDB" id="A0A4Y9S6C2"/>
<dbReference type="OrthoDB" id="8750132at2"/>
<dbReference type="EMBL" id="SPVF01000226">
    <property type="protein sequence ID" value="TFW15608.1"/>
    <property type="molecule type" value="Genomic_DNA"/>
</dbReference>
<evidence type="ECO:0000313" key="2">
    <source>
        <dbReference type="EMBL" id="TFW15608.1"/>
    </source>
</evidence>
<comment type="caution">
    <text evidence="2">The sequence shown here is derived from an EMBL/GenBank/DDBJ whole genome shotgun (WGS) entry which is preliminary data.</text>
</comment>
<evidence type="ECO:0000256" key="1">
    <source>
        <dbReference type="SAM" id="Phobius"/>
    </source>
</evidence>
<reference evidence="2 3" key="1">
    <citation type="submission" date="2019-03" db="EMBL/GenBank/DDBJ databases">
        <title>Draft Genome Sequence of Massilia arenosa sp. nov., a Novel Massilia Species Isolated from a Sandy-loam Maize Soil.</title>
        <authorList>
            <person name="Raths R."/>
            <person name="Peta V."/>
            <person name="Bucking H."/>
        </authorList>
    </citation>
    <scope>NUCLEOTIDE SEQUENCE [LARGE SCALE GENOMIC DNA]</scope>
    <source>
        <strain evidence="2 3">MC02</strain>
    </source>
</reference>
<feature type="transmembrane region" description="Helical" evidence="1">
    <location>
        <begin position="108"/>
        <end position="125"/>
    </location>
</feature>
<protein>
    <recommendedName>
        <fullName evidence="4">DUF4234 domain-containing protein</fullName>
    </recommendedName>
</protein>
<evidence type="ECO:0000313" key="3">
    <source>
        <dbReference type="Proteomes" id="UP000298438"/>
    </source>
</evidence>
<organism evidence="2 3">
    <name type="scientific">Zemynaea arenosa</name>
    <dbReference type="NCBI Taxonomy" id="2561931"/>
    <lineage>
        <taxon>Bacteria</taxon>
        <taxon>Pseudomonadati</taxon>
        <taxon>Pseudomonadota</taxon>
        <taxon>Betaproteobacteria</taxon>
        <taxon>Burkholderiales</taxon>
        <taxon>Oxalobacteraceae</taxon>
        <taxon>Telluria group</taxon>
        <taxon>Zemynaea</taxon>
    </lineage>
</organism>
<keyword evidence="1" id="KW-0472">Membrane</keyword>
<proteinExistence type="predicted"/>
<feature type="transmembrane region" description="Helical" evidence="1">
    <location>
        <begin position="137"/>
        <end position="154"/>
    </location>
</feature>
<keyword evidence="1" id="KW-0812">Transmembrane</keyword>
<accession>A0A4Y9S6C2</accession>
<name>A0A4Y9S6C2_9BURK</name>
<evidence type="ECO:0008006" key="4">
    <source>
        <dbReference type="Google" id="ProtNLM"/>
    </source>
</evidence>
<feature type="transmembrane region" description="Helical" evidence="1">
    <location>
        <begin position="25"/>
        <end position="49"/>
    </location>
</feature>
<gene>
    <name evidence="2" type="ORF">E4L96_17785</name>
</gene>
<feature type="transmembrane region" description="Helical" evidence="1">
    <location>
        <begin position="69"/>
        <end position="87"/>
    </location>
</feature>
<sequence length="208" mass="22717">MTDNVYAAPQANMSSASDQSGDTRFFVVSTTKLAVMYLGTFGIYLLYWYYKQWELYKESQPFDSPAGKIWPAMRAIFSFLFTHALFGKVKAAQPDHPAVAAWSPMRDATLVVLLMFGPMILSWTMPGPHSPLTPRLIAMALMFPIATVLCRVQARINAVCGDETGAANRHITGANIAWLVLGSLGWLIFGLAGIGLLLGMNESGADGY</sequence>
<feature type="transmembrane region" description="Helical" evidence="1">
    <location>
        <begin position="175"/>
        <end position="198"/>
    </location>
</feature>
<dbReference type="RefSeq" id="WP_135208558.1">
    <property type="nucleotide sequence ID" value="NZ_SPVF01000226.1"/>
</dbReference>
<keyword evidence="1" id="KW-1133">Transmembrane helix</keyword>
<keyword evidence="3" id="KW-1185">Reference proteome</keyword>
<dbReference type="Proteomes" id="UP000298438">
    <property type="component" value="Unassembled WGS sequence"/>
</dbReference>